<dbReference type="EMBL" id="QGHD01000003">
    <property type="protein sequence ID" value="PWL03754.1"/>
    <property type="molecule type" value="Genomic_DNA"/>
</dbReference>
<evidence type="ECO:0000313" key="3">
    <source>
        <dbReference type="EMBL" id="PWL03754.1"/>
    </source>
</evidence>
<dbReference type="PANTHER" id="PTHR11373">
    <property type="entry name" value="DEOXYNUCLEOSIDE TRIPHOSPHATE TRIPHOSPHOHYDROLASE"/>
    <property type="match status" value="1"/>
</dbReference>
<sequence length="434" mass="49151">MLLNWETLLSATRYGHPASLDPNRSNFHRDYDRIVFSTAFRRLGRKTQVHPFSVNDHVHSRLTHSIEVSSVARSLAITVFNEIKSEFPRTFNAYHLGTIAQSAALAHDIGNPPFGHAGEAAIRDWFKKNRDSAPLRGFSDREMKDFENFDGNAQGVRILSKLEYHFLDGGMRLTYPTVSSMMKYPRLAYYGTPTSLFQTEAEDYREMATILGIPEIANGKWMRHPLSYLVEAADDICYSILDVEDAIELGILQFADVRNMFEYLCGPDVDIDREYNENGQNFRDFLSSVRGVAVQNLIDSVAQVFVEHYTEIMNGELQGSLLDLADSDAVNGIRIAKRLGRERIYPDRRKTELEVGSYTTLSTVLDAFVSGVYEFRKFGESSYRASRIVRLIGQAKIGQSVTQLEAYHQVLDFVSGMTDNYASYLAHQISGLVQ</sequence>
<reference evidence="3 4" key="1">
    <citation type="submission" date="2018-05" db="EMBL/GenBank/DDBJ databases">
        <title>Animal gut microbial communities from fecal samples from Wisconsin, USA.</title>
        <authorList>
            <person name="Neumann A."/>
        </authorList>
    </citation>
    <scope>NUCLEOTIDE SEQUENCE [LARGE SCALE GENOMIC DNA]</scope>
    <source>
        <strain evidence="3 4">UWS4</strain>
    </source>
</reference>
<dbReference type="PROSITE" id="PS51831">
    <property type="entry name" value="HD"/>
    <property type="match status" value="1"/>
</dbReference>
<dbReference type="RefSeq" id="WP_106198181.1">
    <property type="nucleotide sequence ID" value="NZ_JAXEIU010000023.1"/>
</dbReference>
<protein>
    <submittedName>
        <fullName evidence="3">DGTPase</fullName>
    </submittedName>
</protein>
<accession>A0ABX5LMY5</accession>
<dbReference type="InterPro" id="IPR006261">
    <property type="entry name" value="dGTPase"/>
</dbReference>
<dbReference type="PANTHER" id="PTHR11373:SF40">
    <property type="entry name" value="DEOXYGUANOSINETRIPHOSPHATE TRIPHOSPHOHYDROLASE-LIKE PROTEIN 2"/>
    <property type="match status" value="1"/>
</dbReference>
<feature type="domain" description="HD" evidence="2">
    <location>
        <begin position="61"/>
        <end position="239"/>
    </location>
</feature>
<dbReference type="Gene3D" id="1.10.3410.10">
    <property type="entry name" value="putative deoxyguanosinetriphosphate triphosphohydrolase like domain"/>
    <property type="match status" value="1"/>
</dbReference>
<dbReference type="NCBIfam" id="TIGR01353">
    <property type="entry name" value="dGTP_triPase"/>
    <property type="match status" value="1"/>
</dbReference>
<proteinExistence type="predicted"/>
<evidence type="ECO:0000259" key="2">
    <source>
        <dbReference type="PROSITE" id="PS51831"/>
    </source>
</evidence>
<dbReference type="Proteomes" id="UP000245523">
    <property type="component" value="Unassembled WGS sequence"/>
</dbReference>
<gene>
    <name evidence="3" type="ORF">B0H50_10346</name>
</gene>
<keyword evidence="4" id="KW-1185">Reference proteome</keyword>
<name>A0ABX5LMY5_9BACT</name>
<evidence type="ECO:0000256" key="1">
    <source>
        <dbReference type="ARBA" id="ARBA00022801"/>
    </source>
</evidence>
<dbReference type="InterPro" id="IPR003607">
    <property type="entry name" value="HD/PDEase_dom"/>
</dbReference>
<organism evidence="3 4">
    <name type="scientific">Hallerella porci</name>
    <dbReference type="NCBI Taxonomy" id="1945871"/>
    <lineage>
        <taxon>Bacteria</taxon>
        <taxon>Pseudomonadati</taxon>
        <taxon>Fibrobacterota</taxon>
        <taxon>Fibrobacteria</taxon>
        <taxon>Fibrobacterales</taxon>
        <taxon>Fibrobacteraceae</taxon>
        <taxon>Hallerella</taxon>
    </lineage>
</organism>
<dbReference type="NCBIfam" id="NF002205">
    <property type="entry name" value="PRK01096.1"/>
    <property type="match status" value="1"/>
</dbReference>
<dbReference type="InterPro" id="IPR006674">
    <property type="entry name" value="HD_domain"/>
</dbReference>
<evidence type="ECO:0000313" key="4">
    <source>
        <dbReference type="Proteomes" id="UP000245523"/>
    </source>
</evidence>
<dbReference type="Gene3D" id="1.10.3210.10">
    <property type="entry name" value="Hypothetical protein af1432"/>
    <property type="match status" value="1"/>
</dbReference>
<dbReference type="InterPro" id="IPR027432">
    <property type="entry name" value="dGTP_triphosphohydrolase_C"/>
</dbReference>
<dbReference type="SUPFAM" id="SSF109604">
    <property type="entry name" value="HD-domain/PDEase-like"/>
    <property type="match status" value="1"/>
</dbReference>
<dbReference type="Pfam" id="PF01966">
    <property type="entry name" value="HD"/>
    <property type="match status" value="1"/>
</dbReference>
<dbReference type="SMART" id="SM00471">
    <property type="entry name" value="HDc"/>
    <property type="match status" value="1"/>
</dbReference>
<dbReference type="InterPro" id="IPR050135">
    <property type="entry name" value="dGTPase-like"/>
</dbReference>
<dbReference type="Gene3D" id="1.10.3550.10">
    <property type="entry name" value="eoxyguanosinetriphosphate triphosphohydrolase domain-like"/>
    <property type="match status" value="1"/>
</dbReference>
<dbReference type="InterPro" id="IPR023293">
    <property type="entry name" value="dGTP_triP_hydro_central_sf"/>
</dbReference>
<keyword evidence="1" id="KW-0378">Hydrolase</keyword>
<comment type="caution">
    <text evidence="3">The sequence shown here is derived from an EMBL/GenBank/DDBJ whole genome shotgun (WGS) entry which is preliminary data.</text>
</comment>